<dbReference type="SMART" id="SM00825">
    <property type="entry name" value="PKS_KS"/>
    <property type="match status" value="1"/>
</dbReference>
<feature type="domain" description="Carrier" evidence="7">
    <location>
        <begin position="973"/>
        <end position="1050"/>
    </location>
</feature>
<dbReference type="InterPro" id="IPR016035">
    <property type="entry name" value="Acyl_Trfase/lysoPLipase"/>
</dbReference>
<dbReference type="Gene3D" id="3.40.47.10">
    <property type="match status" value="1"/>
</dbReference>
<keyword evidence="10" id="KW-1185">Reference proteome</keyword>
<dbReference type="InterPro" id="IPR020841">
    <property type="entry name" value="PKS_Beta-ketoAc_synthase_dom"/>
</dbReference>
<dbReference type="Pfam" id="PF00109">
    <property type="entry name" value="ketoacyl-synt"/>
    <property type="match status" value="1"/>
</dbReference>
<keyword evidence="3" id="KW-0808">Transferase</keyword>
<evidence type="ECO:0000256" key="3">
    <source>
        <dbReference type="ARBA" id="ARBA00022679"/>
    </source>
</evidence>
<name>A0ABZ1ZZB0_STRNV</name>
<dbReference type="Pfam" id="PF16197">
    <property type="entry name" value="KAsynt_C_assoc"/>
    <property type="match status" value="1"/>
</dbReference>
<evidence type="ECO:0000313" key="9">
    <source>
        <dbReference type="EMBL" id="WUX51807.1"/>
    </source>
</evidence>
<dbReference type="InterPro" id="IPR014030">
    <property type="entry name" value="Ketoacyl_synth_N"/>
</dbReference>
<dbReference type="InterPro" id="IPR016036">
    <property type="entry name" value="Malonyl_transacylase_ACP-bd"/>
</dbReference>
<dbReference type="SMART" id="SM00823">
    <property type="entry name" value="PKS_PP"/>
    <property type="match status" value="1"/>
</dbReference>
<dbReference type="InterPro" id="IPR016039">
    <property type="entry name" value="Thiolase-like"/>
</dbReference>
<evidence type="ECO:0000259" key="7">
    <source>
        <dbReference type="PROSITE" id="PS50075"/>
    </source>
</evidence>
<feature type="domain" description="Ketosynthase family 3 (KS3)" evidence="8">
    <location>
        <begin position="33"/>
        <end position="455"/>
    </location>
</feature>
<dbReference type="Gene3D" id="3.30.70.3290">
    <property type="match status" value="1"/>
</dbReference>
<keyword evidence="1" id="KW-0596">Phosphopantetheine</keyword>
<feature type="compositionally biased region" description="Low complexity" evidence="6">
    <location>
        <begin position="943"/>
        <end position="956"/>
    </location>
</feature>
<protein>
    <submittedName>
        <fullName evidence="9">Acyltransferase domain-containing protein</fullName>
    </submittedName>
</protein>
<evidence type="ECO:0000256" key="5">
    <source>
        <dbReference type="ARBA" id="ARBA00023315"/>
    </source>
</evidence>
<dbReference type="InterPro" id="IPR020806">
    <property type="entry name" value="PKS_PP-bd"/>
</dbReference>
<evidence type="ECO:0000256" key="1">
    <source>
        <dbReference type="ARBA" id="ARBA00022450"/>
    </source>
</evidence>
<evidence type="ECO:0000256" key="2">
    <source>
        <dbReference type="ARBA" id="ARBA00022553"/>
    </source>
</evidence>
<organism evidence="9 10">
    <name type="scientific">Streptomyces niveus</name>
    <name type="common">Streptomyces spheroides</name>
    <dbReference type="NCBI Taxonomy" id="193462"/>
    <lineage>
        <taxon>Bacteria</taxon>
        <taxon>Bacillati</taxon>
        <taxon>Actinomycetota</taxon>
        <taxon>Actinomycetes</taxon>
        <taxon>Kitasatosporales</taxon>
        <taxon>Streptomycetaceae</taxon>
        <taxon>Streptomyces</taxon>
    </lineage>
</organism>
<accession>A0ABZ1ZZB0</accession>
<dbReference type="PROSITE" id="PS52004">
    <property type="entry name" value="KS3_2"/>
    <property type="match status" value="1"/>
</dbReference>
<dbReference type="Pfam" id="PF02801">
    <property type="entry name" value="Ketoacyl-synt_C"/>
    <property type="match status" value="1"/>
</dbReference>
<dbReference type="Gene3D" id="1.10.1200.10">
    <property type="entry name" value="ACP-like"/>
    <property type="match status" value="1"/>
</dbReference>
<dbReference type="Gene3D" id="3.40.366.10">
    <property type="entry name" value="Malonyl-Coenzyme A Acyl Carrier Protein, domain 2"/>
    <property type="match status" value="1"/>
</dbReference>
<dbReference type="InterPro" id="IPR018201">
    <property type="entry name" value="Ketoacyl_synth_AS"/>
</dbReference>
<evidence type="ECO:0000256" key="4">
    <source>
        <dbReference type="ARBA" id="ARBA00023194"/>
    </source>
</evidence>
<dbReference type="InterPro" id="IPR014043">
    <property type="entry name" value="Acyl_transferase_dom"/>
</dbReference>
<dbReference type="RefSeq" id="WP_329075495.1">
    <property type="nucleotide sequence ID" value="NZ_CP109495.1"/>
</dbReference>
<keyword evidence="4" id="KW-0045">Antibiotic biosynthesis</keyword>
<dbReference type="InterPro" id="IPR014031">
    <property type="entry name" value="Ketoacyl_synth_C"/>
</dbReference>
<dbReference type="SMART" id="SM00827">
    <property type="entry name" value="PKS_AT"/>
    <property type="match status" value="1"/>
</dbReference>
<dbReference type="PROSITE" id="PS50075">
    <property type="entry name" value="CARRIER"/>
    <property type="match status" value="1"/>
</dbReference>
<dbReference type="PANTHER" id="PTHR43775">
    <property type="entry name" value="FATTY ACID SYNTHASE"/>
    <property type="match status" value="1"/>
</dbReference>
<dbReference type="PROSITE" id="PS00606">
    <property type="entry name" value="KS3_1"/>
    <property type="match status" value="1"/>
</dbReference>
<dbReference type="InterPro" id="IPR032821">
    <property type="entry name" value="PKS_assoc"/>
</dbReference>
<feature type="region of interest" description="Disordered" evidence="6">
    <location>
        <begin position="918"/>
        <end position="972"/>
    </location>
</feature>
<dbReference type="Proteomes" id="UP001432209">
    <property type="component" value="Chromosome"/>
</dbReference>
<dbReference type="EMBL" id="CP109495">
    <property type="protein sequence ID" value="WUX51807.1"/>
    <property type="molecule type" value="Genomic_DNA"/>
</dbReference>
<dbReference type="SUPFAM" id="SSF53901">
    <property type="entry name" value="Thiolase-like"/>
    <property type="match status" value="1"/>
</dbReference>
<dbReference type="PANTHER" id="PTHR43775:SF37">
    <property type="entry name" value="SI:DKEY-61P9.11"/>
    <property type="match status" value="1"/>
</dbReference>
<dbReference type="InterPro" id="IPR050091">
    <property type="entry name" value="PKS_NRPS_Biosynth_Enz"/>
</dbReference>
<evidence type="ECO:0000313" key="10">
    <source>
        <dbReference type="Proteomes" id="UP001432209"/>
    </source>
</evidence>
<gene>
    <name evidence="9" type="ORF">OG442_09805</name>
</gene>
<dbReference type="SUPFAM" id="SSF52151">
    <property type="entry name" value="FabD/lysophospholipase-like"/>
    <property type="match status" value="1"/>
</dbReference>
<dbReference type="SUPFAM" id="SSF55048">
    <property type="entry name" value="Probable ACP-binding domain of malonyl-CoA ACP transacylase"/>
    <property type="match status" value="1"/>
</dbReference>
<reference evidence="9" key="1">
    <citation type="submission" date="2022-10" db="EMBL/GenBank/DDBJ databases">
        <title>The complete genomes of actinobacterial strains from the NBC collection.</title>
        <authorList>
            <person name="Joergensen T.S."/>
            <person name="Alvarez Arevalo M."/>
            <person name="Sterndorff E.B."/>
            <person name="Faurdal D."/>
            <person name="Vuksanovic O."/>
            <person name="Mourched A.-S."/>
            <person name="Charusanti P."/>
            <person name="Shaw S."/>
            <person name="Blin K."/>
            <person name="Weber T."/>
        </authorList>
    </citation>
    <scope>NUCLEOTIDE SEQUENCE</scope>
    <source>
        <strain evidence="9">NBC_01432</strain>
    </source>
</reference>
<dbReference type="InterPro" id="IPR036736">
    <property type="entry name" value="ACP-like_sf"/>
</dbReference>
<keyword evidence="5 9" id="KW-0012">Acyltransferase</keyword>
<proteinExistence type="predicted"/>
<dbReference type="GO" id="GO:0016746">
    <property type="term" value="F:acyltransferase activity"/>
    <property type="evidence" value="ECO:0007669"/>
    <property type="project" value="UniProtKB-KW"/>
</dbReference>
<dbReference type="Pfam" id="PF00698">
    <property type="entry name" value="Acyl_transf_1"/>
    <property type="match status" value="1"/>
</dbReference>
<sequence length="1087" mass="113499">MTAATGGGPDTDALISELRRELAELRSRTPDPGEPVAVVGSACRLPGGADTPDALWESLRAGRDLVGPLTGERWSGVDFDGLDDPAFGRIPRHAALLDSVDGFDSGFFGISSAEADLMDPQQRLTLEAVWECAERAGWTPDEMRRTPTGIFLGVGHQDYLLTALAAGDGIGSRLATGTARNMIANRVSYELGLRGPSIAVDTACSSSLVALHLACQSLRTGESGRAVAGGVSLILSPLSSTLTGRALPMAPDGRCKAFAADADGMVRGEGLGVVALKRLSDALADGDPIEAVILATATNQDGRTNGLTAPSPVAQSLLLSGALKASGLAPSDITLVETHGTGTPLGDPIEFSALRDVYGATADDPICWLGSVKANLGHLEFAAGIASVLKTLGALKHGTVPPQINIDALNPRIDLTGQRFAIARQEESWTDSARRYAAVSSFGFGGTNAHAILAHPDAVPAVREARTAAGAARRHAPDTGGPAVLMPLSARSPEALAAHVDRTARALEGAPAAALTAAASTAARRRAHHPVRVAVTAELAQDLPAAVRRAGERLATTGPQRAGRPRLAFVYSGQSGQWPRMGMRLADRDPHVADELARWDEAVTRAGGPPLLKTLRGPDSARALKDTRFAQIGIVALQLAVTARLRAWGLTPDAVTGHSVGEVAAAVAAGSLGRTEAVRVLLARGEALHRHATGGAMLAVRAGAPEVQALLDRLTERDASLATVGIAALNAPGTVVLSGPASRLAAVQPLLHPWRTTPLETDYAFHSPGLGPAAEEIRSALGGLRTKDEDIALFSTTTGGRVDGRSLDAEHWAENAARPVRFTEAVDTLFDAGVTAFAEIGPHPALTSHLRRALRDRGVDGVAVSTLRGERHEAACLWKAVGDLWAAGCDVNWEALHPGPPDTFPLPTYPWQRRAHWIPGTRSPAGTGGPPQTAVAESPPGQASPFSATAPSSPAAVHDGPGAARAHEAHDDDPGARVLALLLETVAEAMEVDPGALSVDHPTRDFDVDSVVFVELKSRLENELGTAIPLTALTEGASLREIARRLALPERRLTSNDEARAALERIDELSEAEVAELLSTLENREEW</sequence>
<evidence type="ECO:0000256" key="6">
    <source>
        <dbReference type="SAM" id="MobiDB-lite"/>
    </source>
</evidence>
<dbReference type="SUPFAM" id="SSF47336">
    <property type="entry name" value="ACP-like"/>
    <property type="match status" value="1"/>
</dbReference>
<dbReference type="Pfam" id="PF00550">
    <property type="entry name" value="PP-binding"/>
    <property type="match status" value="1"/>
</dbReference>
<keyword evidence="2" id="KW-0597">Phosphoprotein</keyword>
<dbReference type="InterPro" id="IPR009081">
    <property type="entry name" value="PP-bd_ACP"/>
</dbReference>
<evidence type="ECO:0000259" key="8">
    <source>
        <dbReference type="PROSITE" id="PS52004"/>
    </source>
</evidence>
<dbReference type="InterPro" id="IPR001227">
    <property type="entry name" value="Ac_transferase_dom_sf"/>
</dbReference>
<dbReference type="CDD" id="cd00833">
    <property type="entry name" value="PKS"/>
    <property type="match status" value="1"/>
</dbReference>